<evidence type="ECO:0000256" key="4">
    <source>
        <dbReference type="ARBA" id="ARBA00022833"/>
    </source>
</evidence>
<dbReference type="InterPro" id="IPR042088">
    <property type="entry name" value="OligoPept_F_C"/>
</dbReference>
<proteinExistence type="inferred from homology"/>
<dbReference type="InterPro" id="IPR013647">
    <property type="entry name" value="OligopepF_N_dom"/>
</dbReference>
<sequence length="597" mass="67685">MTYSQNWNLENIYAGGVDGQDFQSTLAAVATDLNALNTEVAPMIEIQDFVAMANRLQKLDSTLRTLNVFVNALTSADYTNPKYRPFQNKLDNLSVMYQNILDNYSRALATLDDATFAEFQAHADIVPVAFYVAELRKSAERMLDPQTEQLMNQLQLDGLTAWSSHYDTISATLDMPFTKPDGTTETISAGQALNLVDSHPDNDVRAQLMDGYEEMWSQADSLTADTLNHLAGSRLTSQKAHGYTDFLEEPLEINRMSRQTLDTMWQVVEDNKDMFTAFFARKAELLNLDGFGWQDQVAPLTKVGDFEPTEQSYDEIADFIVKNFGQYSPKMAEFAQMALDKQWIEAEDRPGKQPGGWMDSLPDNHESRIFMTFTGSVNDASTLAHELGHAFHSSVLTDLPVWRDAYAMNIAETASTFAELLIADANIAAAKTDAEKVVLLDAKMTNPVSMFMNIRARYIFERAFYTEREQGYVPAERLNELMEEAQKEAFNSLLTKTHPHFWSSKLHFYIDSVPFYNFPYTFGYLFSAGVYAWVQTQENFEEAYIALLRDSAHMSIEDLAQKHLNVDLTQPDFWQAGADLVQADINEFLRVSEQFVK</sequence>
<dbReference type="InterPro" id="IPR011977">
    <property type="entry name" value="Pept_M3B_clade3"/>
</dbReference>
<evidence type="ECO:0000259" key="8">
    <source>
        <dbReference type="Pfam" id="PF08439"/>
    </source>
</evidence>
<evidence type="ECO:0000313" key="10">
    <source>
        <dbReference type="Proteomes" id="UP001526225"/>
    </source>
</evidence>
<dbReference type="PANTHER" id="PTHR34217:SF1">
    <property type="entry name" value="CARBOXYPEPTIDASE 1"/>
    <property type="match status" value="1"/>
</dbReference>
<comment type="cofactor">
    <cofactor evidence="6">
        <name>Zn(2+)</name>
        <dbReference type="ChEBI" id="CHEBI:29105"/>
    </cofactor>
    <text evidence="6">Binds 1 zinc ion.</text>
</comment>
<dbReference type="InterPro" id="IPR001567">
    <property type="entry name" value="Pept_M3A_M3B_dom"/>
</dbReference>
<accession>A0ABT3E4I2</accession>
<name>A0ABT3E4I2_9LACO</name>
<dbReference type="SUPFAM" id="SSF55486">
    <property type="entry name" value="Metalloproteases ('zincins'), catalytic domain"/>
    <property type="match status" value="1"/>
</dbReference>
<comment type="caution">
    <text evidence="9">The sequence shown here is derived from an EMBL/GenBank/DDBJ whole genome shotgun (WGS) entry which is preliminary data.</text>
</comment>
<dbReference type="NCBIfam" id="TIGR02290">
    <property type="entry name" value="M3_fam_3"/>
    <property type="match status" value="1"/>
</dbReference>
<dbReference type="InterPro" id="IPR034006">
    <property type="entry name" value="M3B_PepF_2"/>
</dbReference>
<keyword evidence="10" id="KW-1185">Reference proteome</keyword>
<evidence type="ECO:0000259" key="7">
    <source>
        <dbReference type="Pfam" id="PF01432"/>
    </source>
</evidence>
<evidence type="ECO:0000256" key="3">
    <source>
        <dbReference type="ARBA" id="ARBA00022801"/>
    </source>
</evidence>
<dbReference type="Gene3D" id="1.10.1370.20">
    <property type="entry name" value="Oligoendopeptidase f, C-terminal domain"/>
    <property type="match status" value="1"/>
</dbReference>
<reference evidence="9 10" key="1">
    <citation type="submission" date="2022-10" db="EMBL/GenBank/DDBJ databases">
        <title>Weissella fermenti sp. nov., isolated from fermented cabbage.</title>
        <authorList>
            <person name="Lee J.K."/>
            <person name="Baek J.H."/>
            <person name="Choi D.G."/>
            <person name="Kim J.M."/>
            <person name="Jeon C.O."/>
        </authorList>
    </citation>
    <scope>NUCLEOTIDE SEQUENCE [LARGE SCALE GENOMIC DNA]</scope>
    <source>
        <strain evidence="9 10">KACC 18534</strain>
    </source>
</reference>
<comment type="similarity">
    <text evidence="6">Belongs to the peptidase M3 family.</text>
</comment>
<evidence type="ECO:0000313" key="9">
    <source>
        <dbReference type="EMBL" id="MCW0953346.1"/>
    </source>
</evidence>
<keyword evidence="4 6" id="KW-0862">Zinc</keyword>
<evidence type="ECO:0000256" key="5">
    <source>
        <dbReference type="ARBA" id="ARBA00023049"/>
    </source>
</evidence>
<dbReference type="Gene3D" id="1.20.140.70">
    <property type="entry name" value="Oligopeptidase f, N-terminal domain"/>
    <property type="match status" value="1"/>
</dbReference>
<dbReference type="InterPro" id="IPR001333">
    <property type="entry name" value="Peptidase_M32_Taq"/>
</dbReference>
<dbReference type="RefSeq" id="WP_213408863.1">
    <property type="nucleotide sequence ID" value="NZ_CP074441.1"/>
</dbReference>
<keyword evidence="2 6" id="KW-0479">Metal-binding</keyword>
<dbReference type="PANTHER" id="PTHR34217">
    <property type="entry name" value="METAL-DEPENDENT CARBOXYPEPTIDASE"/>
    <property type="match status" value="1"/>
</dbReference>
<dbReference type="Pfam" id="PF01432">
    <property type="entry name" value="Peptidase_M3"/>
    <property type="match status" value="1"/>
</dbReference>
<evidence type="ECO:0000256" key="1">
    <source>
        <dbReference type="ARBA" id="ARBA00022670"/>
    </source>
</evidence>
<dbReference type="Proteomes" id="UP001526225">
    <property type="component" value="Unassembled WGS sequence"/>
</dbReference>
<keyword evidence="3 6" id="KW-0378">Hydrolase</keyword>
<protein>
    <submittedName>
        <fullName evidence="9">M3 family oligoendopeptidase</fullName>
    </submittedName>
</protein>
<dbReference type="EMBL" id="JAOZFE010000004">
    <property type="protein sequence ID" value="MCW0953346.1"/>
    <property type="molecule type" value="Genomic_DNA"/>
</dbReference>
<feature type="domain" description="Oligopeptidase F N-terminal" evidence="8">
    <location>
        <begin position="108"/>
        <end position="173"/>
    </location>
</feature>
<keyword evidence="5 6" id="KW-0482">Metalloprotease</keyword>
<evidence type="ECO:0000256" key="2">
    <source>
        <dbReference type="ARBA" id="ARBA00022723"/>
    </source>
</evidence>
<gene>
    <name evidence="9" type="ORF">OIT44_04555</name>
</gene>
<keyword evidence="1 6" id="KW-0645">Protease</keyword>
<dbReference type="CDD" id="cd09607">
    <property type="entry name" value="M3B_PepF"/>
    <property type="match status" value="1"/>
</dbReference>
<evidence type="ECO:0000256" key="6">
    <source>
        <dbReference type="RuleBase" id="RU003435"/>
    </source>
</evidence>
<organism evidence="9 10">
    <name type="scientific">Weissella ceti</name>
    <dbReference type="NCBI Taxonomy" id="759620"/>
    <lineage>
        <taxon>Bacteria</taxon>
        <taxon>Bacillati</taxon>
        <taxon>Bacillota</taxon>
        <taxon>Bacilli</taxon>
        <taxon>Lactobacillales</taxon>
        <taxon>Lactobacillaceae</taxon>
        <taxon>Weissella</taxon>
    </lineage>
</organism>
<feature type="domain" description="Peptidase M3A/M3B catalytic" evidence="7">
    <location>
        <begin position="334"/>
        <end position="560"/>
    </location>
</feature>
<dbReference type="Pfam" id="PF08439">
    <property type="entry name" value="Peptidase_M3_N"/>
    <property type="match status" value="1"/>
</dbReference>